<dbReference type="PANTHER" id="PTHR22677">
    <property type="entry name" value="ANKYRIN REPEAT DOMAIN-CONTAINING PROTEIN 60"/>
    <property type="match status" value="1"/>
</dbReference>
<protein>
    <submittedName>
        <fullName evidence="3">Ankyrin repeat domain-containing protein 60</fullName>
    </submittedName>
</protein>
<comment type="caution">
    <text evidence="3">The sequence shown here is derived from an EMBL/GenBank/DDBJ whole genome shotgun (WGS) entry which is preliminary data.</text>
</comment>
<dbReference type="Gene3D" id="3.10.20.90">
    <property type="entry name" value="Phosphatidylinositol 3-kinase Catalytic Subunit, Chain A, domain 1"/>
    <property type="match status" value="1"/>
</dbReference>
<name>A0A177BEL3_9BILA</name>
<dbReference type="Pfam" id="PF12796">
    <property type="entry name" value="Ank_2"/>
    <property type="match status" value="1"/>
</dbReference>
<dbReference type="PROSITE" id="PS50088">
    <property type="entry name" value="ANK_REPEAT"/>
    <property type="match status" value="1"/>
</dbReference>
<dbReference type="InterPro" id="IPR029071">
    <property type="entry name" value="Ubiquitin-like_domsf"/>
</dbReference>
<dbReference type="Proteomes" id="UP000078046">
    <property type="component" value="Unassembled WGS sequence"/>
</dbReference>
<keyword evidence="1" id="KW-0040">ANK repeat</keyword>
<organism evidence="3 4">
    <name type="scientific">Intoshia linei</name>
    <dbReference type="NCBI Taxonomy" id="1819745"/>
    <lineage>
        <taxon>Eukaryota</taxon>
        <taxon>Metazoa</taxon>
        <taxon>Spiralia</taxon>
        <taxon>Lophotrochozoa</taxon>
        <taxon>Mesozoa</taxon>
        <taxon>Orthonectida</taxon>
        <taxon>Rhopaluridae</taxon>
        <taxon>Intoshia</taxon>
    </lineage>
</organism>
<accession>A0A177BEL3</accession>
<feature type="repeat" description="ANK" evidence="1">
    <location>
        <begin position="168"/>
        <end position="200"/>
    </location>
</feature>
<gene>
    <name evidence="3" type="ORF">A3Q56_00202</name>
</gene>
<proteinExistence type="predicted"/>
<dbReference type="SUPFAM" id="SSF54236">
    <property type="entry name" value="Ubiquitin-like"/>
    <property type="match status" value="1"/>
</dbReference>
<dbReference type="EMBL" id="LWCA01000009">
    <property type="protein sequence ID" value="OAF72012.1"/>
    <property type="molecule type" value="Genomic_DNA"/>
</dbReference>
<dbReference type="Pfam" id="PF00240">
    <property type="entry name" value="ubiquitin"/>
    <property type="match status" value="1"/>
</dbReference>
<dbReference type="Gene3D" id="1.25.40.20">
    <property type="entry name" value="Ankyrin repeat-containing domain"/>
    <property type="match status" value="1"/>
</dbReference>
<dbReference type="SUPFAM" id="SSF48403">
    <property type="entry name" value="Ankyrin repeat"/>
    <property type="match status" value="1"/>
</dbReference>
<evidence type="ECO:0000313" key="4">
    <source>
        <dbReference type="Proteomes" id="UP000078046"/>
    </source>
</evidence>
<evidence type="ECO:0000259" key="2">
    <source>
        <dbReference type="PROSITE" id="PS50053"/>
    </source>
</evidence>
<sequence length="475" mass="55209">MIIKFFKNQVNLCLRLCYVEESPKNMRYLKNVSINETIINLKKKIELIVGLPIDMQKLWYLDETELQSHKTLKYYDIVEGAEISVDTYTMWKHLLISVYKSNWDMLIQKGVSDKLPHLKRLNKSQKDAVIYERAFVALFIAAQIGNVEFSKKIIQKFGKRILEATTQIGRTVLHSATVAGTEDMIKLFLNEGSNLDICDKDGLNAINLAGMFDRKFVERMLQKYRWENRAKQVQMKRDSILAPHQKCDSNQKYYYQGKHAQQYSINLNLSQKTLQKSLKRKNRNQAIKSNSYATRYVAGESIPIQSGHTSRLSQVSISTAEYLKLRSNRLQVLKSKEENQIEDLFYTDSDETVVNLDKKKPAQKNVKTKKKPKINKIKYNQTRNENRFVSKSFLCVKKDEKSIKISSNGLLSMNVSNAPKDQQLISYVLNKNKNMLQNNYDLNNENSENPHSKILKVRNMELIKIAQQLHTSYLN</sequence>
<evidence type="ECO:0000256" key="1">
    <source>
        <dbReference type="PROSITE-ProRule" id="PRU00023"/>
    </source>
</evidence>
<reference evidence="3 4" key="1">
    <citation type="submission" date="2016-04" db="EMBL/GenBank/DDBJ databases">
        <title>The genome of Intoshia linei affirms orthonectids as highly simplified spiralians.</title>
        <authorList>
            <person name="Mikhailov K.V."/>
            <person name="Slusarev G.S."/>
            <person name="Nikitin M.A."/>
            <person name="Logacheva M.D."/>
            <person name="Penin A."/>
            <person name="Aleoshin V."/>
            <person name="Panchin Y.V."/>
        </authorList>
    </citation>
    <scope>NUCLEOTIDE SEQUENCE [LARGE SCALE GENOMIC DNA]</scope>
    <source>
        <strain evidence="3">Intl2013</strain>
        <tissue evidence="3">Whole animal</tissue>
    </source>
</reference>
<dbReference type="InterPro" id="IPR000626">
    <property type="entry name" value="Ubiquitin-like_dom"/>
</dbReference>
<dbReference type="InterPro" id="IPR002110">
    <property type="entry name" value="Ankyrin_rpt"/>
</dbReference>
<dbReference type="PANTHER" id="PTHR22677:SF4">
    <property type="entry name" value="USHER SYNDROME TYPE-1G PROTEIN-LIKE PROTEIN"/>
    <property type="match status" value="1"/>
</dbReference>
<dbReference type="SMART" id="SM00248">
    <property type="entry name" value="ANK"/>
    <property type="match status" value="2"/>
</dbReference>
<dbReference type="InterPro" id="IPR036770">
    <property type="entry name" value="Ankyrin_rpt-contain_sf"/>
</dbReference>
<dbReference type="PROSITE" id="PS50053">
    <property type="entry name" value="UBIQUITIN_2"/>
    <property type="match status" value="1"/>
</dbReference>
<dbReference type="OrthoDB" id="10258888at2759"/>
<dbReference type="InterPro" id="IPR039323">
    <property type="entry name" value="ANKRD_45/46/60"/>
</dbReference>
<evidence type="ECO:0000313" key="3">
    <source>
        <dbReference type="EMBL" id="OAF72012.1"/>
    </source>
</evidence>
<feature type="domain" description="Ubiquitin-like" evidence="2">
    <location>
        <begin position="31"/>
        <end position="85"/>
    </location>
</feature>
<keyword evidence="4" id="KW-1185">Reference proteome</keyword>
<dbReference type="PROSITE" id="PS50297">
    <property type="entry name" value="ANK_REP_REGION"/>
    <property type="match status" value="1"/>
</dbReference>
<dbReference type="AlphaFoldDB" id="A0A177BEL3"/>